<evidence type="ECO:0000313" key="1">
    <source>
        <dbReference type="EMBL" id="KAJ3522234.1"/>
    </source>
</evidence>
<reference evidence="1" key="1">
    <citation type="submission" date="2022-08" db="EMBL/GenBank/DDBJ databases">
        <title>Genome Sequence of Fusarium decemcellulare.</title>
        <authorList>
            <person name="Buettner E."/>
        </authorList>
    </citation>
    <scope>NUCLEOTIDE SEQUENCE</scope>
    <source>
        <strain evidence="1">Babe19</strain>
    </source>
</reference>
<protein>
    <submittedName>
        <fullName evidence="1">Uncharacterized protein</fullName>
    </submittedName>
</protein>
<name>A0ACC1RMW6_9HYPO</name>
<sequence>MRTLPGIRTPSGKVDNEVAAVEVNEAEVKEEPLGLATGDVAADVPVLYSLHVTVSFFLLAVAAWSSFVRFEASKPSTARDCLTPR</sequence>
<organism evidence="1 2">
    <name type="scientific">Fusarium decemcellulare</name>
    <dbReference type="NCBI Taxonomy" id="57161"/>
    <lineage>
        <taxon>Eukaryota</taxon>
        <taxon>Fungi</taxon>
        <taxon>Dikarya</taxon>
        <taxon>Ascomycota</taxon>
        <taxon>Pezizomycotina</taxon>
        <taxon>Sordariomycetes</taxon>
        <taxon>Hypocreomycetidae</taxon>
        <taxon>Hypocreales</taxon>
        <taxon>Nectriaceae</taxon>
        <taxon>Fusarium</taxon>
        <taxon>Fusarium decemcellulare species complex</taxon>
    </lineage>
</organism>
<comment type="caution">
    <text evidence="1">The sequence shown here is derived from an EMBL/GenBank/DDBJ whole genome shotgun (WGS) entry which is preliminary data.</text>
</comment>
<evidence type="ECO:0000313" key="2">
    <source>
        <dbReference type="Proteomes" id="UP001148629"/>
    </source>
</evidence>
<keyword evidence="2" id="KW-1185">Reference proteome</keyword>
<dbReference type="Proteomes" id="UP001148629">
    <property type="component" value="Unassembled WGS sequence"/>
</dbReference>
<proteinExistence type="predicted"/>
<accession>A0ACC1RMW6</accession>
<gene>
    <name evidence="1" type="ORF">NM208_g12945</name>
</gene>
<dbReference type="EMBL" id="JANRMS010002490">
    <property type="protein sequence ID" value="KAJ3522234.1"/>
    <property type="molecule type" value="Genomic_DNA"/>
</dbReference>